<sequence length="139" mass="15493">MVLTESFWVPLISENVLSVIDVAPLSLVESYLEFWMLSRLAIVEKECLFPFKGIYSTTEDSGFSSDPTHDKARNNKSKKRIAAAFGERSKKQSIAIVPKPTASLALRFFPIFNLALFPYKPPGICVANRVLFTDSSDDG</sequence>
<evidence type="ECO:0000313" key="2">
    <source>
        <dbReference type="Proteomes" id="UP001151760"/>
    </source>
</evidence>
<dbReference type="Proteomes" id="UP001151760">
    <property type="component" value="Unassembled WGS sequence"/>
</dbReference>
<accession>A0ABQ5EKV7</accession>
<proteinExistence type="predicted"/>
<dbReference type="EMBL" id="BQNB010016418">
    <property type="protein sequence ID" value="GJT51555.1"/>
    <property type="molecule type" value="Genomic_DNA"/>
</dbReference>
<reference evidence="1" key="1">
    <citation type="journal article" date="2022" name="Int. J. Mol. Sci.">
        <title>Draft Genome of Tanacetum Coccineum: Genomic Comparison of Closely Related Tanacetum-Family Plants.</title>
        <authorList>
            <person name="Yamashiro T."/>
            <person name="Shiraishi A."/>
            <person name="Nakayama K."/>
            <person name="Satake H."/>
        </authorList>
    </citation>
    <scope>NUCLEOTIDE SEQUENCE</scope>
</reference>
<reference evidence="1" key="2">
    <citation type="submission" date="2022-01" db="EMBL/GenBank/DDBJ databases">
        <authorList>
            <person name="Yamashiro T."/>
            <person name="Shiraishi A."/>
            <person name="Satake H."/>
            <person name="Nakayama K."/>
        </authorList>
    </citation>
    <scope>NUCLEOTIDE SEQUENCE</scope>
</reference>
<comment type="caution">
    <text evidence="1">The sequence shown here is derived from an EMBL/GenBank/DDBJ whole genome shotgun (WGS) entry which is preliminary data.</text>
</comment>
<gene>
    <name evidence="1" type="ORF">Tco_0977712</name>
</gene>
<organism evidence="1 2">
    <name type="scientific">Tanacetum coccineum</name>
    <dbReference type="NCBI Taxonomy" id="301880"/>
    <lineage>
        <taxon>Eukaryota</taxon>
        <taxon>Viridiplantae</taxon>
        <taxon>Streptophyta</taxon>
        <taxon>Embryophyta</taxon>
        <taxon>Tracheophyta</taxon>
        <taxon>Spermatophyta</taxon>
        <taxon>Magnoliopsida</taxon>
        <taxon>eudicotyledons</taxon>
        <taxon>Gunneridae</taxon>
        <taxon>Pentapetalae</taxon>
        <taxon>asterids</taxon>
        <taxon>campanulids</taxon>
        <taxon>Asterales</taxon>
        <taxon>Asteraceae</taxon>
        <taxon>Asteroideae</taxon>
        <taxon>Anthemideae</taxon>
        <taxon>Anthemidinae</taxon>
        <taxon>Tanacetum</taxon>
    </lineage>
</organism>
<evidence type="ECO:0000313" key="1">
    <source>
        <dbReference type="EMBL" id="GJT51555.1"/>
    </source>
</evidence>
<keyword evidence="2" id="KW-1185">Reference proteome</keyword>
<name>A0ABQ5EKV7_9ASTR</name>
<protein>
    <submittedName>
        <fullName evidence="1">Homeodomain-like superfamily protein</fullName>
    </submittedName>
</protein>